<dbReference type="GO" id="GO:0046872">
    <property type="term" value="F:metal ion binding"/>
    <property type="evidence" value="ECO:0007669"/>
    <property type="project" value="UniProtKB-UniRule"/>
</dbReference>
<feature type="active site" description="Proton donor" evidence="12">
    <location>
        <position position="846"/>
    </location>
</feature>
<dbReference type="InterPro" id="IPR010121">
    <property type="entry name" value="Pyruvate_phosphate_dikinase"/>
</dbReference>
<dbReference type="PANTHER" id="PTHR22931:SF9">
    <property type="entry name" value="PYRUVATE, PHOSPHATE DIKINASE 1, CHLOROPLASTIC"/>
    <property type="match status" value="1"/>
</dbReference>
<dbReference type="NCBIfam" id="TIGR01828">
    <property type="entry name" value="pyru_phos_dikin"/>
    <property type="match status" value="1"/>
</dbReference>
<dbReference type="InterPro" id="IPR023151">
    <property type="entry name" value="PEP_util_CS"/>
</dbReference>
<keyword evidence="8" id="KW-0067">ATP-binding</keyword>
<feature type="binding site" evidence="13">
    <location>
        <position position="783"/>
    </location>
    <ligand>
        <name>substrate</name>
    </ligand>
</feature>
<dbReference type="SUPFAM" id="SSF56059">
    <property type="entry name" value="Glutathione synthetase ATP-binding domain-like"/>
    <property type="match status" value="1"/>
</dbReference>
<comment type="cofactor">
    <cofactor evidence="1 11 14">
        <name>Mg(2+)</name>
        <dbReference type="ChEBI" id="CHEBI:18420"/>
    </cofactor>
</comment>
<keyword evidence="9 14" id="KW-0460">Magnesium</keyword>
<evidence type="ECO:0000256" key="1">
    <source>
        <dbReference type="ARBA" id="ARBA00001946"/>
    </source>
</evidence>
<dbReference type="InterPro" id="IPR013815">
    <property type="entry name" value="ATP_grasp_subdomain_1"/>
</dbReference>
<dbReference type="Pfam" id="PF02896">
    <property type="entry name" value="PEP-utilizers_C"/>
    <property type="match status" value="1"/>
</dbReference>
<feature type="active site" description="Tele-phosphohistidine intermediate" evidence="12">
    <location>
        <position position="458"/>
    </location>
</feature>
<dbReference type="InterPro" id="IPR002192">
    <property type="entry name" value="PPDK_AMP/ATP-bd"/>
</dbReference>
<dbReference type="InterPro" id="IPR000121">
    <property type="entry name" value="PEP_util_C"/>
</dbReference>
<gene>
    <name evidence="18" type="ORF">CHLRE_10g424750v5</name>
</gene>
<keyword evidence="7" id="KW-0418">Kinase</keyword>
<dbReference type="KEGG" id="cre:CHLRE_10g424750v5"/>
<feature type="binding site" evidence="13">
    <location>
        <position position="569"/>
    </location>
    <ligand>
        <name>substrate</name>
    </ligand>
</feature>
<evidence type="ECO:0000256" key="7">
    <source>
        <dbReference type="ARBA" id="ARBA00022777"/>
    </source>
</evidence>
<dbReference type="GeneID" id="5728204"/>
<keyword evidence="6" id="KW-0547">Nucleotide-binding</keyword>
<dbReference type="AlphaFoldDB" id="A0A2K3D9E6"/>
<dbReference type="EC" id="2.7.9.1" evidence="3 11"/>
<organism evidence="18 19">
    <name type="scientific">Chlamydomonas reinhardtii</name>
    <name type="common">Chlamydomonas smithii</name>
    <dbReference type="NCBI Taxonomy" id="3055"/>
    <lineage>
        <taxon>Eukaryota</taxon>
        <taxon>Viridiplantae</taxon>
        <taxon>Chlorophyta</taxon>
        <taxon>core chlorophytes</taxon>
        <taxon>Chlorophyceae</taxon>
        <taxon>CS clade</taxon>
        <taxon>Chlamydomonadales</taxon>
        <taxon>Chlamydomonadaceae</taxon>
        <taxon>Chlamydomonas</taxon>
    </lineage>
</organism>
<name>A0A2K3D9E6_CHLRE</name>
<evidence type="ECO:0000256" key="2">
    <source>
        <dbReference type="ARBA" id="ARBA00007837"/>
    </source>
</evidence>
<dbReference type="PROSITE" id="PS00370">
    <property type="entry name" value="PEP_ENZYMES_PHOS_SITE"/>
    <property type="match status" value="1"/>
</dbReference>
<keyword evidence="5 14" id="KW-0479">Metal-binding</keyword>
<comment type="similarity">
    <text evidence="2 11">Belongs to the PEP-utilizing enzyme family.</text>
</comment>
<dbReference type="Gene3D" id="1.20.80.30">
    <property type="match status" value="1"/>
</dbReference>
<keyword evidence="4" id="KW-0808">Transferase</keyword>
<dbReference type="SUPFAM" id="SSF51621">
    <property type="entry name" value="Phosphoenolpyruvate/pyruvate domain"/>
    <property type="match status" value="1"/>
</dbReference>
<feature type="domain" description="PEP-utilising enzyme mobile" evidence="15">
    <location>
        <begin position="425"/>
        <end position="510"/>
    </location>
</feature>
<evidence type="ECO:0000256" key="9">
    <source>
        <dbReference type="ARBA" id="ARBA00022842"/>
    </source>
</evidence>
<proteinExistence type="inferred from homology"/>
<evidence type="ECO:0000256" key="3">
    <source>
        <dbReference type="ARBA" id="ARBA00011994"/>
    </source>
</evidence>
<dbReference type="Pfam" id="PF00391">
    <property type="entry name" value="PEP-utilizers"/>
    <property type="match status" value="1"/>
</dbReference>
<feature type="binding site" evidence="13">
    <location>
        <position position="782"/>
    </location>
    <ligand>
        <name>substrate</name>
    </ligand>
</feature>
<evidence type="ECO:0000259" key="15">
    <source>
        <dbReference type="Pfam" id="PF00391"/>
    </source>
</evidence>
<feature type="binding site" evidence="14">
    <location>
        <position position="759"/>
    </location>
    <ligand>
        <name>Mg(2+)</name>
        <dbReference type="ChEBI" id="CHEBI:18420"/>
    </ligand>
</feature>
<evidence type="ECO:0000256" key="14">
    <source>
        <dbReference type="PIRSR" id="PIRSR000853-3"/>
    </source>
</evidence>
<dbReference type="OMA" id="CEMARCG"/>
<accession>A0A2K3D9E6</accession>
<dbReference type="Gene3D" id="3.50.30.10">
    <property type="entry name" value="Phosphohistidine domain"/>
    <property type="match status" value="1"/>
</dbReference>
<evidence type="ECO:0000259" key="17">
    <source>
        <dbReference type="Pfam" id="PF02896"/>
    </source>
</evidence>
<feature type="domain" description="Pyruvate phosphate dikinase AMP/ATP-binding" evidence="16">
    <location>
        <begin position="23"/>
        <end position="62"/>
    </location>
</feature>
<dbReference type="GO" id="GO:0016301">
    <property type="term" value="F:kinase activity"/>
    <property type="evidence" value="ECO:0007669"/>
    <property type="project" value="UniProtKB-UniRule"/>
</dbReference>
<dbReference type="GO" id="GO:0005524">
    <property type="term" value="F:ATP binding"/>
    <property type="evidence" value="ECO:0007669"/>
    <property type="project" value="UniProtKB-UniRule"/>
</dbReference>
<evidence type="ECO:0000256" key="13">
    <source>
        <dbReference type="PIRSR" id="PIRSR000853-2"/>
    </source>
</evidence>
<dbReference type="PaxDb" id="3055-EDP06351"/>
<dbReference type="InterPro" id="IPR008279">
    <property type="entry name" value="PEP-util_enz_mobile_dom"/>
</dbReference>
<feature type="binding site" evidence="13">
    <location>
        <position position="759"/>
    </location>
    <ligand>
        <name>substrate</name>
    </ligand>
</feature>
<evidence type="ECO:0000256" key="5">
    <source>
        <dbReference type="ARBA" id="ARBA00022723"/>
    </source>
</evidence>
<evidence type="ECO:0000313" key="18">
    <source>
        <dbReference type="EMBL" id="PNW77159.1"/>
    </source>
</evidence>
<sequence>MAPIRRIYGFARGSSDGNKSMKELLGGKGAYLCEMARCGLNVPPGFTITTEVCEEFYANGGMLPEALKTEVKAAVAVVEADMGLKFGDVNTPLLVSVRSGAAVSMPGMMDTVLNLGLNDAIVEGFAAKYGARFAMDCYRRLMQMFGDVVLEIPHEAFEAKLAALKGRKGVQYDVQLDADDLRELIAAYKQVYAEHKQELPQDPWQQLYLGINAVFKSWNIPRAIKYREINKITGLKGTAVNVQTMVYGNMGESSGTGVCFTRNPANGASELFGEFLINAQGEDVVAGIRTPMPIKLMADVMPPIYAELVANTTMLEKHMKDMQDVEFTVQEGRLFMLQCRSGKRTGTAALRIALELQAEGIIDRDEAVLMVEPRHLDQLLHPQFESDKGYAKDVITRGLAASPGAAVGRLVFSAAEAEEWKARGERVILCRHETSPEDVGGMHAAEGIVTCRGGMTSHAAVVARGWGKPCVCGCEHLHIDLKTKTLTFELHGAEVRLREGDWVSLNGTSGEVINGAQPLKAPEVTGGDLGKLMAWVDKARRLRVLANVDTPEDAAIARANGAQGIGLCRTEHMFFSTHERIAAMRRMIAEEELASSHKLEALEALKAFQREDFEGIFKAMDGLPVTIRLLDPPLHEFLPQEGPAMAALCRQLAGELGASVERVEARLNGLREVNPMMGLRGCRLGIVHPEITDMQATAILEAATRVAAAGGHVHPHIMVPLVATTDEMDHQLHVIHAAAKRVAAATGEKVPYKVGTMIEVPRAALQAGPLAERADFFSFGTNDLTQMTYGISRDDAQAKFLTTYTHNGILQSDPFDTLDVVGVGEMVRIAVERGRAAKPDLELGICGEHGGDPNSIAFFNKVGLDYVSCSPLRVPIARLAAAQAAIKAAAKAK</sequence>
<dbReference type="Gene3D" id="3.30.470.20">
    <property type="entry name" value="ATP-grasp fold, B domain"/>
    <property type="match status" value="1"/>
</dbReference>
<evidence type="ECO:0000259" key="16">
    <source>
        <dbReference type="Pfam" id="PF01326"/>
    </source>
</evidence>
<dbReference type="InterPro" id="IPR036637">
    <property type="entry name" value="Phosphohistidine_dom_sf"/>
</dbReference>
<evidence type="ECO:0000256" key="11">
    <source>
        <dbReference type="PIRNR" id="PIRNR000853"/>
    </source>
</evidence>
<feature type="binding site" evidence="14">
    <location>
        <position position="783"/>
    </location>
    <ligand>
        <name>Mg(2+)</name>
        <dbReference type="ChEBI" id="CHEBI:18420"/>
    </ligand>
</feature>
<keyword evidence="19" id="KW-1185">Reference proteome</keyword>
<dbReference type="PIRSF" id="PIRSF000853">
    <property type="entry name" value="PPDK"/>
    <property type="match status" value="1"/>
</dbReference>
<evidence type="ECO:0000256" key="12">
    <source>
        <dbReference type="PIRSR" id="PIRSR000853-1"/>
    </source>
</evidence>
<dbReference type="Proteomes" id="UP000006906">
    <property type="component" value="Chromosome 10"/>
</dbReference>
<reference evidence="18 19" key="1">
    <citation type="journal article" date="2007" name="Science">
        <title>The Chlamydomonas genome reveals the evolution of key animal and plant functions.</title>
        <authorList>
            <person name="Merchant S.S."/>
            <person name="Prochnik S.E."/>
            <person name="Vallon O."/>
            <person name="Harris E.H."/>
            <person name="Karpowicz S.J."/>
            <person name="Witman G.B."/>
            <person name="Terry A."/>
            <person name="Salamov A."/>
            <person name="Fritz-Laylin L.K."/>
            <person name="Marechal-Drouard L."/>
            <person name="Marshall W.F."/>
            <person name="Qu L.H."/>
            <person name="Nelson D.R."/>
            <person name="Sanderfoot A.A."/>
            <person name="Spalding M.H."/>
            <person name="Kapitonov V.V."/>
            <person name="Ren Q."/>
            <person name="Ferris P."/>
            <person name="Lindquist E."/>
            <person name="Shapiro H."/>
            <person name="Lucas S.M."/>
            <person name="Grimwood J."/>
            <person name="Schmutz J."/>
            <person name="Cardol P."/>
            <person name="Cerutti H."/>
            <person name="Chanfreau G."/>
            <person name="Chen C.L."/>
            <person name="Cognat V."/>
            <person name="Croft M.T."/>
            <person name="Dent R."/>
            <person name="Dutcher S."/>
            <person name="Fernandez E."/>
            <person name="Fukuzawa H."/>
            <person name="Gonzalez-Ballester D."/>
            <person name="Gonzalez-Halphen D."/>
            <person name="Hallmann A."/>
            <person name="Hanikenne M."/>
            <person name="Hippler M."/>
            <person name="Inwood W."/>
            <person name="Jabbari K."/>
            <person name="Kalanon M."/>
            <person name="Kuras R."/>
            <person name="Lefebvre P.A."/>
            <person name="Lemaire S.D."/>
            <person name="Lobanov A.V."/>
            <person name="Lohr M."/>
            <person name="Manuell A."/>
            <person name="Meier I."/>
            <person name="Mets L."/>
            <person name="Mittag M."/>
            <person name="Mittelmeier T."/>
            <person name="Moroney J.V."/>
            <person name="Moseley J."/>
            <person name="Napoli C."/>
            <person name="Nedelcu A.M."/>
            <person name="Niyogi K."/>
            <person name="Novoselov S.V."/>
            <person name="Paulsen I.T."/>
            <person name="Pazour G."/>
            <person name="Purton S."/>
            <person name="Ral J.P."/>
            <person name="Riano-Pachon D.M."/>
            <person name="Riekhof W."/>
            <person name="Rymarquis L."/>
            <person name="Schroda M."/>
            <person name="Stern D."/>
            <person name="Umen J."/>
            <person name="Willows R."/>
            <person name="Wilson N."/>
            <person name="Zimmer S.L."/>
            <person name="Allmer J."/>
            <person name="Balk J."/>
            <person name="Bisova K."/>
            <person name="Chen C.J."/>
            <person name="Elias M."/>
            <person name="Gendler K."/>
            <person name="Hauser C."/>
            <person name="Lamb M.R."/>
            <person name="Ledford H."/>
            <person name="Long J.C."/>
            <person name="Minagawa J."/>
            <person name="Page M.D."/>
            <person name="Pan J."/>
            <person name="Pootakham W."/>
            <person name="Roje S."/>
            <person name="Rose A."/>
            <person name="Stahlberg E."/>
            <person name="Terauchi A.M."/>
            <person name="Yang P."/>
            <person name="Ball S."/>
            <person name="Bowler C."/>
            <person name="Dieckmann C.L."/>
            <person name="Gladyshev V.N."/>
            <person name="Green P."/>
            <person name="Jorgensen R."/>
            <person name="Mayfield S."/>
            <person name="Mueller-Roeber B."/>
            <person name="Rajamani S."/>
            <person name="Sayre R.T."/>
            <person name="Brokstein P."/>
            <person name="Dubchak I."/>
            <person name="Goodstein D."/>
            <person name="Hornick L."/>
            <person name="Huang Y.W."/>
            <person name="Jhaveri J."/>
            <person name="Luo Y."/>
            <person name="Martinez D."/>
            <person name="Ngau W.C."/>
            <person name="Otillar B."/>
            <person name="Poliakov A."/>
            <person name="Porter A."/>
            <person name="Szajkowski L."/>
            <person name="Werner G."/>
            <person name="Zhou K."/>
            <person name="Grigoriev I.V."/>
            <person name="Rokhsar D.S."/>
            <person name="Grossman A.R."/>
        </authorList>
    </citation>
    <scope>NUCLEOTIDE SEQUENCE [LARGE SCALE GENOMIC DNA]</scope>
    <source>
        <strain evidence="19">CC-503</strain>
    </source>
</reference>
<comment type="catalytic activity">
    <reaction evidence="10 11">
        <text>pyruvate + phosphate + ATP = phosphoenolpyruvate + AMP + diphosphate + H(+)</text>
        <dbReference type="Rhea" id="RHEA:10756"/>
        <dbReference type="ChEBI" id="CHEBI:15361"/>
        <dbReference type="ChEBI" id="CHEBI:15378"/>
        <dbReference type="ChEBI" id="CHEBI:30616"/>
        <dbReference type="ChEBI" id="CHEBI:33019"/>
        <dbReference type="ChEBI" id="CHEBI:43474"/>
        <dbReference type="ChEBI" id="CHEBI:58702"/>
        <dbReference type="ChEBI" id="CHEBI:456215"/>
        <dbReference type="EC" id="2.7.9.1"/>
    </reaction>
</comment>
<evidence type="ECO:0000256" key="6">
    <source>
        <dbReference type="ARBA" id="ARBA00022741"/>
    </source>
</evidence>
<dbReference type="Pfam" id="PF01326">
    <property type="entry name" value="PPDK_N"/>
    <property type="match status" value="3"/>
</dbReference>
<dbReference type="SUPFAM" id="SSF52009">
    <property type="entry name" value="Phosphohistidine domain"/>
    <property type="match status" value="1"/>
</dbReference>
<feature type="binding site" evidence="13">
    <location>
        <position position="781"/>
    </location>
    <ligand>
        <name>substrate</name>
    </ligand>
</feature>
<dbReference type="InParanoid" id="A0A2K3D9E6"/>
<feature type="domain" description="PEP-utilising enzyme C-terminal" evidence="17">
    <location>
        <begin position="527"/>
        <end position="884"/>
    </location>
</feature>
<dbReference type="OrthoDB" id="6123450at2759"/>
<dbReference type="Gene3D" id="1.10.189.10">
    <property type="entry name" value="Pyruvate Phosphate Dikinase, domain 2"/>
    <property type="match status" value="1"/>
</dbReference>
<dbReference type="SMR" id="A0A2K3D9E6"/>
<evidence type="ECO:0000313" key="19">
    <source>
        <dbReference type="Proteomes" id="UP000006906"/>
    </source>
</evidence>
<feature type="binding site" evidence="13">
    <location>
        <position position="628"/>
    </location>
    <ligand>
        <name>substrate</name>
    </ligand>
</feature>
<evidence type="ECO:0000256" key="4">
    <source>
        <dbReference type="ARBA" id="ARBA00022679"/>
    </source>
</evidence>
<dbReference type="PROSITE" id="PS00742">
    <property type="entry name" value="PEP_ENZYMES_2"/>
    <property type="match status" value="1"/>
</dbReference>
<dbReference type="PANTHER" id="PTHR22931">
    <property type="entry name" value="PHOSPHOENOLPYRUVATE DIKINASE-RELATED"/>
    <property type="match status" value="1"/>
</dbReference>
<dbReference type="EMBL" id="CM008971">
    <property type="protein sequence ID" value="PNW77159.1"/>
    <property type="molecule type" value="Genomic_DNA"/>
</dbReference>
<protein>
    <recommendedName>
        <fullName evidence="3 11">Pyruvate, phosphate dikinase</fullName>
        <ecNumber evidence="3 11">2.7.9.1</ecNumber>
    </recommendedName>
</protein>
<feature type="binding site" evidence="13">
    <location>
        <position position="780"/>
    </location>
    <ligand>
        <name>substrate</name>
    </ligand>
</feature>
<feature type="domain" description="Pyruvate phosphate dikinase AMP/ATP-binding" evidence="16">
    <location>
        <begin position="66"/>
        <end position="295"/>
    </location>
</feature>
<dbReference type="InterPro" id="IPR018274">
    <property type="entry name" value="PEP_util_AS"/>
</dbReference>
<dbReference type="GO" id="GO:0050242">
    <property type="term" value="F:pyruvate, phosphate dikinase activity"/>
    <property type="evidence" value="ECO:0007669"/>
    <property type="project" value="UniProtKB-UniRule"/>
</dbReference>
<dbReference type="NCBIfam" id="NF004531">
    <property type="entry name" value="PRK05878.1"/>
    <property type="match status" value="1"/>
</dbReference>
<feature type="domain" description="Pyruvate phosphate dikinase AMP/ATP-binding" evidence="16">
    <location>
        <begin position="307"/>
        <end position="353"/>
    </location>
</feature>
<dbReference type="STRING" id="3055.A0A2K3D9E6"/>
<evidence type="ECO:0000256" key="10">
    <source>
        <dbReference type="ARBA" id="ARBA00048103"/>
    </source>
</evidence>
<dbReference type="Gene3D" id="3.20.20.60">
    <property type="entry name" value="Phosphoenolpyruvate-binding domains"/>
    <property type="match status" value="1"/>
</dbReference>
<dbReference type="InterPro" id="IPR015813">
    <property type="entry name" value="Pyrv/PenolPyrv_kinase-like_dom"/>
</dbReference>
<dbReference type="Gramene" id="PNW77159">
    <property type="protein sequence ID" value="PNW77159"/>
    <property type="gene ID" value="CHLRE_10g424750v5"/>
</dbReference>
<dbReference type="RefSeq" id="XP_042919927.1">
    <property type="nucleotide sequence ID" value="XM_043066530.1"/>
</dbReference>
<dbReference type="Gene3D" id="3.30.1490.20">
    <property type="entry name" value="ATP-grasp fold, A domain"/>
    <property type="match status" value="1"/>
</dbReference>
<dbReference type="InterPro" id="IPR040442">
    <property type="entry name" value="Pyrv_kinase-like_dom_sf"/>
</dbReference>
<evidence type="ECO:0000256" key="8">
    <source>
        <dbReference type="ARBA" id="ARBA00022840"/>
    </source>
</evidence>